<comment type="caution">
    <text evidence="1">The sequence shown here is derived from an EMBL/GenBank/DDBJ whole genome shotgun (WGS) entry which is preliminary data.</text>
</comment>
<evidence type="ECO:0000313" key="1">
    <source>
        <dbReference type="EMBL" id="KNE87083.1"/>
    </source>
</evidence>
<protein>
    <submittedName>
        <fullName evidence="1">Uncharacterized protein</fullName>
    </submittedName>
</protein>
<organism evidence="1 2">
    <name type="scientific">Puccinia striiformis f. sp. tritici PST-78</name>
    <dbReference type="NCBI Taxonomy" id="1165861"/>
    <lineage>
        <taxon>Eukaryota</taxon>
        <taxon>Fungi</taxon>
        <taxon>Dikarya</taxon>
        <taxon>Basidiomycota</taxon>
        <taxon>Pucciniomycotina</taxon>
        <taxon>Pucciniomycetes</taxon>
        <taxon>Pucciniales</taxon>
        <taxon>Pucciniaceae</taxon>
        <taxon>Puccinia</taxon>
    </lineage>
</organism>
<proteinExistence type="predicted"/>
<gene>
    <name evidence="1" type="ORF">PSTG_19542</name>
</gene>
<evidence type="ECO:0000313" key="2">
    <source>
        <dbReference type="Proteomes" id="UP000054564"/>
    </source>
</evidence>
<feature type="non-terminal residue" evidence="1">
    <location>
        <position position="85"/>
    </location>
</feature>
<dbReference type="EMBL" id="AJIL01006869">
    <property type="protein sequence ID" value="KNE87083.1"/>
    <property type="molecule type" value="Genomic_DNA"/>
</dbReference>
<dbReference type="AlphaFoldDB" id="A0A0L0UJ73"/>
<name>A0A0L0UJ73_9BASI</name>
<dbReference type="Proteomes" id="UP000054564">
    <property type="component" value="Unassembled WGS sequence"/>
</dbReference>
<keyword evidence="2" id="KW-1185">Reference proteome</keyword>
<dbReference type="OrthoDB" id="2496969at2759"/>
<accession>A0A0L0UJ73</accession>
<sequence>MSTEPNKTDSGLNASSLKLCTEKLNDNNFANWRYDMKCALGIMNLDHYIITHTAALKAQPDYDAKLKLVTNYIRFHLSRDKSHRF</sequence>
<reference evidence="2" key="1">
    <citation type="submission" date="2014-03" db="EMBL/GenBank/DDBJ databases">
        <title>The Genome Sequence of Puccinia striiformis f. sp. tritici PST-78.</title>
        <authorList>
            <consortium name="The Broad Institute Genome Sequencing Platform"/>
            <person name="Cuomo C."/>
            <person name="Hulbert S."/>
            <person name="Chen X."/>
            <person name="Walker B."/>
            <person name="Young S.K."/>
            <person name="Zeng Q."/>
            <person name="Gargeya S."/>
            <person name="Fitzgerald M."/>
            <person name="Haas B."/>
            <person name="Abouelleil A."/>
            <person name="Alvarado L."/>
            <person name="Arachchi H.M."/>
            <person name="Berlin A.M."/>
            <person name="Chapman S.B."/>
            <person name="Goldberg J."/>
            <person name="Griggs A."/>
            <person name="Gujja S."/>
            <person name="Hansen M."/>
            <person name="Howarth C."/>
            <person name="Imamovic A."/>
            <person name="Larimer J."/>
            <person name="McCowan C."/>
            <person name="Montmayeur A."/>
            <person name="Murphy C."/>
            <person name="Neiman D."/>
            <person name="Pearson M."/>
            <person name="Priest M."/>
            <person name="Roberts A."/>
            <person name="Saif S."/>
            <person name="Shea T."/>
            <person name="Sisk P."/>
            <person name="Sykes S."/>
            <person name="Wortman J."/>
            <person name="Nusbaum C."/>
            <person name="Birren B."/>
        </authorList>
    </citation>
    <scope>NUCLEOTIDE SEQUENCE [LARGE SCALE GENOMIC DNA]</scope>
    <source>
        <strain evidence="2">race PST-78</strain>
    </source>
</reference>